<feature type="compositionally biased region" description="Basic and acidic residues" evidence="1">
    <location>
        <begin position="239"/>
        <end position="248"/>
    </location>
</feature>
<evidence type="ECO:0000259" key="2">
    <source>
        <dbReference type="Pfam" id="PF03101"/>
    </source>
</evidence>
<feature type="compositionally biased region" description="Acidic residues" evidence="1">
    <location>
        <begin position="226"/>
        <end position="238"/>
    </location>
</feature>
<evidence type="ECO:0000313" key="3">
    <source>
        <dbReference type="EMBL" id="EFY96655.2"/>
    </source>
</evidence>
<dbReference type="OrthoDB" id="366390at2759"/>
<evidence type="ECO:0000256" key="1">
    <source>
        <dbReference type="SAM" id="MobiDB-lite"/>
    </source>
</evidence>
<dbReference type="AlphaFoldDB" id="E9F6N9"/>
<dbReference type="GeneID" id="19262224"/>
<dbReference type="EMBL" id="ADNJ02000002">
    <property type="protein sequence ID" value="EFY96655.2"/>
    <property type="molecule type" value="Genomic_DNA"/>
</dbReference>
<feature type="region of interest" description="Disordered" evidence="1">
    <location>
        <begin position="40"/>
        <end position="93"/>
    </location>
</feature>
<gene>
    <name evidence="3" type="ORF">MAA_07938</name>
</gene>
<proteinExistence type="predicted"/>
<feature type="compositionally biased region" description="Basic and acidic residues" evidence="1">
    <location>
        <begin position="308"/>
        <end position="325"/>
    </location>
</feature>
<name>E9F6N9_METRA</name>
<dbReference type="Proteomes" id="UP000002498">
    <property type="component" value="Unassembled WGS sequence"/>
</dbReference>
<feature type="compositionally biased region" description="Polar residues" evidence="1">
    <location>
        <begin position="71"/>
        <end position="80"/>
    </location>
</feature>
<dbReference type="KEGG" id="maj:MAA_07938"/>
<dbReference type="InterPro" id="IPR052579">
    <property type="entry name" value="Zinc_finger_SWIM"/>
</dbReference>
<dbReference type="Pfam" id="PF03101">
    <property type="entry name" value="FAR1"/>
    <property type="match status" value="1"/>
</dbReference>
<sequence>MGAMIRNVKCLVLNSGTNSSDVCGPRHHSTRIRQWGWAVPSNYDDDNDGNEGRRVGLIDDDGDRTRVRVAPSTQTSRTTPEPNPHTPLTPSQITARKYRPMFGILEAAAVPHSGIFNTYEDLMLDLNRRMEREGYKIVKARSHRNKIGGGDVAGNEIVRCDLVCDRGGRPYKSTATKHKTHTKKTGCPWKAKAVNRKSVGGWVLTVFCNEHNHEAGTPEPPSVPEACEEDGTDADNEDEIHAGPRPDPETSAALRVAGVSDSTLRLTGDTFHHLKTEYRKMTQGDRLNALAQLQLRIAALYAVQNEDMQRQRRQENQHQRHRAVDASRNTLSTQKYRARRHPRTQDEQQKQATNLPAEPELSLTEDLVHIGPNHTPDALMQGPHFQLTVPGSAMDSVEMPQYHGSSKRMRPYRTQGT</sequence>
<feature type="region of interest" description="Disordered" evidence="1">
    <location>
        <begin position="308"/>
        <end position="417"/>
    </location>
</feature>
<organism evidence="3 4">
    <name type="scientific">Metarhizium robertsii (strain ARSEF 23 / ATCC MYA-3075)</name>
    <name type="common">Metarhizium anisopliae (strain ARSEF 23)</name>
    <dbReference type="NCBI Taxonomy" id="655844"/>
    <lineage>
        <taxon>Eukaryota</taxon>
        <taxon>Fungi</taxon>
        <taxon>Dikarya</taxon>
        <taxon>Ascomycota</taxon>
        <taxon>Pezizomycotina</taxon>
        <taxon>Sordariomycetes</taxon>
        <taxon>Hypocreomycetidae</taxon>
        <taxon>Hypocreales</taxon>
        <taxon>Clavicipitaceae</taxon>
        <taxon>Metarhizium</taxon>
    </lineage>
</organism>
<reference evidence="3 4" key="2">
    <citation type="journal article" date="2014" name="Proc. Natl. Acad. Sci. U.S.A.">
        <title>Trajectory and genomic determinants of fungal-pathogen speciation and host adaptation.</title>
        <authorList>
            <person name="Hu X."/>
            <person name="Xiao G."/>
            <person name="Zheng P."/>
            <person name="Shang Y."/>
            <person name="Su Y."/>
            <person name="Zhang X."/>
            <person name="Liu X."/>
            <person name="Zhan S."/>
            <person name="St Leger R.J."/>
            <person name="Wang C."/>
        </authorList>
    </citation>
    <scope>GENOME REANNOTATION</scope>
    <source>
        <strain evidence="4">ARSEF 23 / ATCC MYA-3075</strain>
    </source>
</reference>
<feature type="region of interest" description="Disordered" evidence="1">
    <location>
        <begin position="213"/>
        <end position="251"/>
    </location>
</feature>
<comment type="caution">
    <text evidence="3">The sequence shown here is derived from an EMBL/GenBank/DDBJ whole genome shotgun (WGS) entry which is preliminary data.</text>
</comment>
<evidence type="ECO:0000313" key="4">
    <source>
        <dbReference type="Proteomes" id="UP000002498"/>
    </source>
</evidence>
<dbReference type="RefSeq" id="XP_007824127.2">
    <property type="nucleotide sequence ID" value="XM_007825936.2"/>
</dbReference>
<feature type="domain" description="FAR1" evidence="2">
    <location>
        <begin position="134"/>
        <end position="214"/>
    </location>
</feature>
<reference evidence="3 4" key="1">
    <citation type="journal article" date="2011" name="PLoS Genet.">
        <title>Genome sequencing and comparative transcriptomics of the model entomopathogenic fungi Metarhizium anisopliae and M. acridum.</title>
        <authorList>
            <person name="Gao Q."/>
            <person name="Jin K."/>
            <person name="Ying S.H."/>
            <person name="Zhang Y."/>
            <person name="Xiao G."/>
            <person name="Shang Y."/>
            <person name="Duan Z."/>
            <person name="Hu X."/>
            <person name="Xie X.Q."/>
            <person name="Zhou G."/>
            <person name="Peng G."/>
            <person name="Luo Z."/>
            <person name="Huang W."/>
            <person name="Wang B."/>
            <person name="Fang W."/>
            <person name="Wang S."/>
            <person name="Zhong Y."/>
            <person name="Ma L.J."/>
            <person name="St Leger R.J."/>
            <person name="Zhao G.P."/>
            <person name="Pei Y."/>
            <person name="Feng M.G."/>
            <person name="Xia Y."/>
            <person name="Wang C."/>
        </authorList>
    </citation>
    <scope>NUCLEOTIDE SEQUENCE [LARGE SCALE GENOMIC DNA]</scope>
    <source>
        <strain evidence="4">ARSEF 23 / ATCC MYA-3075</strain>
    </source>
</reference>
<dbReference type="PANTHER" id="PTHR31569:SF4">
    <property type="entry name" value="SWIM-TYPE DOMAIN-CONTAINING PROTEIN"/>
    <property type="match status" value="1"/>
</dbReference>
<dbReference type="HOGENOM" id="CLU_048913_0_0_1"/>
<dbReference type="PANTHER" id="PTHR31569">
    <property type="entry name" value="SWIM-TYPE DOMAIN-CONTAINING PROTEIN"/>
    <property type="match status" value="1"/>
</dbReference>
<dbReference type="InterPro" id="IPR004330">
    <property type="entry name" value="FAR1_DNA_bnd_dom"/>
</dbReference>
<keyword evidence="4" id="KW-1185">Reference proteome</keyword>
<protein>
    <submittedName>
        <fullName evidence="3">Transcription factor, FAR1-related protein</fullName>
    </submittedName>
</protein>
<accession>E9F6N9</accession>